<dbReference type="EMBL" id="QTSX02001431">
    <property type="protein sequence ID" value="KAJ9082447.1"/>
    <property type="molecule type" value="Genomic_DNA"/>
</dbReference>
<proteinExistence type="predicted"/>
<evidence type="ECO:0000313" key="2">
    <source>
        <dbReference type="Proteomes" id="UP001165960"/>
    </source>
</evidence>
<dbReference type="Proteomes" id="UP001165960">
    <property type="component" value="Unassembled WGS sequence"/>
</dbReference>
<reference evidence="1" key="1">
    <citation type="submission" date="2022-04" db="EMBL/GenBank/DDBJ databases">
        <title>Genome of the entomopathogenic fungus Entomophthora muscae.</title>
        <authorList>
            <person name="Elya C."/>
            <person name="Lovett B.R."/>
            <person name="Lee E."/>
            <person name="Macias A.M."/>
            <person name="Hajek A.E."/>
            <person name="De Bivort B.L."/>
            <person name="Kasson M.T."/>
            <person name="De Fine Licht H.H."/>
            <person name="Stajich J.E."/>
        </authorList>
    </citation>
    <scope>NUCLEOTIDE SEQUENCE</scope>
    <source>
        <strain evidence="1">Berkeley</strain>
    </source>
</reference>
<sequence>MWIWVLIPYHLETTHTILQFLSHTPAYTGLVRKAKPATLEEAYNIVCKNYAIYIERELNKDAKATSKWNPFSPISKKKEPSITEKIEAKFKDMQSWFEAIYLEHKRPSCGPRPMQGPYMFTGNCYNCGDQVHKSKRCTKPCSICKNTDHTNFSCNQHMRNTTQCPIAVMMADQYYQNEKRPLTTPKSVSPLNKKNSSDYIIDHSGPTHKILSPIS</sequence>
<protein>
    <submittedName>
        <fullName evidence="1">Uncharacterized protein</fullName>
    </submittedName>
</protein>
<comment type="caution">
    <text evidence="1">The sequence shown here is derived from an EMBL/GenBank/DDBJ whole genome shotgun (WGS) entry which is preliminary data.</text>
</comment>
<keyword evidence="2" id="KW-1185">Reference proteome</keyword>
<gene>
    <name evidence="1" type="ORF">DSO57_1004368</name>
</gene>
<name>A0ACC2U696_9FUNG</name>
<organism evidence="1 2">
    <name type="scientific">Entomophthora muscae</name>
    <dbReference type="NCBI Taxonomy" id="34485"/>
    <lineage>
        <taxon>Eukaryota</taxon>
        <taxon>Fungi</taxon>
        <taxon>Fungi incertae sedis</taxon>
        <taxon>Zoopagomycota</taxon>
        <taxon>Entomophthoromycotina</taxon>
        <taxon>Entomophthoromycetes</taxon>
        <taxon>Entomophthorales</taxon>
        <taxon>Entomophthoraceae</taxon>
        <taxon>Entomophthora</taxon>
    </lineage>
</organism>
<accession>A0ACC2U696</accession>
<evidence type="ECO:0000313" key="1">
    <source>
        <dbReference type="EMBL" id="KAJ9082447.1"/>
    </source>
</evidence>